<keyword evidence="1" id="KW-0732">Signal</keyword>
<evidence type="ECO:0008006" key="4">
    <source>
        <dbReference type="Google" id="ProtNLM"/>
    </source>
</evidence>
<feature type="signal peptide" evidence="1">
    <location>
        <begin position="1"/>
        <end position="17"/>
    </location>
</feature>
<dbReference type="PROSITE" id="PS51257">
    <property type="entry name" value="PROKAR_LIPOPROTEIN"/>
    <property type="match status" value="1"/>
</dbReference>
<comment type="caution">
    <text evidence="2">The sequence shown here is derived from an EMBL/GenBank/DDBJ whole genome shotgun (WGS) entry which is preliminary data.</text>
</comment>
<evidence type="ECO:0000256" key="1">
    <source>
        <dbReference type="SAM" id="SignalP"/>
    </source>
</evidence>
<sequence>MKRLNYLLLLLLPLAYSCDPSNSKEEEENLCAAGDALDQLNCKVGVSDWQLKSVTSDVPRTDSTQSTTDWLAFRPDCYEDGFFGLNGFLPTSEDGEVLNVYELGNAKSPCLDSRGSTIESDTDFKSATVLIDQDASLFFYGIPFDGRGGVDDTWYNIEYKQDQYLNFRVDKIYNDVNYRLKIEMVPAN</sequence>
<evidence type="ECO:0000313" key="2">
    <source>
        <dbReference type="EMBL" id="CAH1002547.1"/>
    </source>
</evidence>
<dbReference type="RefSeq" id="WP_238752376.1">
    <property type="nucleotide sequence ID" value="NZ_CAKLPZ010000006.1"/>
</dbReference>
<proteinExistence type="predicted"/>
<reference evidence="2" key="1">
    <citation type="submission" date="2021-12" db="EMBL/GenBank/DDBJ databases">
        <authorList>
            <person name="Rodrigo-Torres L."/>
            <person name="Arahal R. D."/>
            <person name="Lucena T."/>
        </authorList>
    </citation>
    <scope>NUCLEOTIDE SEQUENCE</scope>
    <source>
        <strain evidence="2">CECT 8419</strain>
    </source>
</reference>
<dbReference type="Proteomes" id="UP000837803">
    <property type="component" value="Unassembled WGS sequence"/>
</dbReference>
<protein>
    <recommendedName>
        <fullName evidence="4">Lipoprotein</fullName>
    </recommendedName>
</protein>
<gene>
    <name evidence="2" type="ORF">LEM8419_03421</name>
</gene>
<dbReference type="EMBL" id="CAKLPZ010000006">
    <property type="protein sequence ID" value="CAH1002547.1"/>
    <property type="molecule type" value="Genomic_DNA"/>
</dbReference>
<name>A0ABN8FDQ6_9BACT</name>
<accession>A0ABN8FDQ6</accession>
<evidence type="ECO:0000313" key="3">
    <source>
        <dbReference type="Proteomes" id="UP000837803"/>
    </source>
</evidence>
<keyword evidence="3" id="KW-1185">Reference proteome</keyword>
<feature type="chain" id="PRO_5047358057" description="Lipoprotein" evidence="1">
    <location>
        <begin position="18"/>
        <end position="188"/>
    </location>
</feature>
<organism evidence="2 3">
    <name type="scientific">Neolewinella maritima</name>
    <dbReference type="NCBI Taxonomy" id="1383882"/>
    <lineage>
        <taxon>Bacteria</taxon>
        <taxon>Pseudomonadati</taxon>
        <taxon>Bacteroidota</taxon>
        <taxon>Saprospiria</taxon>
        <taxon>Saprospirales</taxon>
        <taxon>Lewinellaceae</taxon>
        <taxon>Neolewinella</taxon>
    </lineage>
</organism>